<gene>
    <name evidence="1" type="ORF">HELO_4091A</name>
</gene>
<dbReference type="Proteomes" id="UP000008707">
    <property type="component" value="Chromosome"/>
</dbReference>
<sequence length="313" mass="34673">MKVARDVANQDPHSLSTVVRWVAYPLQGRVINSVVMSDKNCAREGYTLVDHLSVPGLSVIDDNGTKACDLFRKSEKEFQVILGKDPVLAGPWGKGSTVTAMAHCGHGKSNGDWRQDLNHKVTMVLPFGVCVVGGGNHSLSAGIANSEGRVVTKESIDIALLYDYVRYDGESFLRTSDDIVLRTPDDEEIGMLFEIGRLMKDLDVRYDALEGSADDNELNAGNALDWFYKVLINGEDTGQNLTESGLTRTLMQAGLQPGSDEWISVGCGNKPITRQSRSGEKQEIYFKNYHRRRTVDRFEDIIFEHAMLDPDAD</sequence>
<dbReference type="EMBL" id="FN869568">
    <property type="protein sequence ID" value="SJK83879.1"/>
    <property type="molecule type" value="Genomic_DNA"/>
</dbReference>
<organism evidence="1 2">
    <name type="scientific">Halomonas elongata (strain ATCC 33173 / DSM 2581 / NBRC 15536 / NCIMB 2198 / 1H9)</name>
    <dbReference type="NCBI Taxonomy" id="768066"/>
    <lineage>
        <taxon>Bacteria</taxon>
        <taxon>Pseudomonadati</taxon>
        <taxon>Pseudomonadota</taxon>
        <taxon>Gammaproteobacteria</taxon>
        <taxon>Oceanospirillales</taxon>
        <taxon>Halomonadaceae</taxon>
        <taxon>Halomonas</taxon>
    </lineage>
</organism>
<dbReference type="AlphaFoldDB" id="A0A1R4A4J3"/>
<evidence type="ECO:0000313" key="2">
    <source>
        <dbReference type="Proteomes" id="UP000008707"/>
    </source>
</evidence>
<evidence type="ECO:0000313" key="1">
    <source>
        <dbReference type="EMBL" id="SJK83879.1"/>
    </source>
</evidence>
<name>A0A1R4A4J3_HALED</name>
<dbReference type="Pfam" id="PF20457">
    <property type="entry name" value="DUF6710"/>
    <property type="match status" value="1"/>
</dbReference>
<proteinExistence type="predicted"/>
<dbReference type="InterPro" id="IPR046556">
    <property type="entry name" value="DUF6710"/>
</dbReference>
<dbReference type="KEGG" id="hel:HELO_4091A"/>
<protein>
    <submittedName>
        <fullName evidence="1">Uncharacterized protein</fullName>
    </submittedName>
</protein>
<accession>A0A1R4A4J3</accession>
<reference evidence="2" key="1">
    <citation type="journal article" date="2011" name="Environ. Microbiol.">
        <title>A blueprint of ectoine metabolism from the genome of the industrial producer Halomonas elongata DSM 2581(T).</title>
        <authorList>
            <person name="Schwibbert K."/>
            <person name="Marin-Sanguino A."/>
            <person name="Bagyan I."/>
            <person name="Heidrich G."/>
            <person name="Lentzen G."/>
            <person name="Seitz H."/>
            <person name="Rampp M."/>
            <person name="Schuster S.C."/>
            <person name="Klenk H.P."/>
            <person name="Pfeiffer F."/>
            <person name="Oesterhelt D."/>
            <person name="Kunte H.J."/>
        </authorList>
    </citation>
    <scope>NUCLEOTIDE SEQUENCE [LARGE SCALE GENOMIC DNA]</scope>
    <source>
        <strain evidence="2">ATCC 33173 / DSM 2581 / NBRC 15536 / NCIMB 2198 / 1H9</strain>
    </source>
</reference>